<dbReference type="RefSeq" id="WP_303734568.1">
    <property type="nucleotide sequence ID" value="NZ_QFRA01000006.1"/>
</dbReference>
<feature type="compositionally biased region" description="Polar residues" evidence="1">
    <location>
        <begin position="1"/>
        <end position="11"/>
    </location>
</feature>
<dbReference type="PIRSF" id="PIRSF009160">
    <property type="entry name" value="UCP009160"/>
    <property type="match status" value="1"/>
</dbReference>
<feature type="transmembrane region" description="Helical" evidence="2">
    <location>
        <begin position="87"/>
        <end position="106"/>
    </location>
</feature>
<organism evidence="3 4">
    <name type="scientific">Corynebacterium kroppenstedtii</name>
    <dbReference type="NCBI Taxonomy" id="161879"/>
    <lineage>
        <taxon>Bacteria</taxon>
        <taxon>Bacillati</taxon>
        <taxon>Actinomycetota</taxon>
        <taxon>Actinomycetes</taxon>
        <taxon>Mycobacteriales</taxon>
        <taxon>Corynebacteriaceae</taxon>
        <taxon>Corynebacterium</taxon>
    </lineage>
</organism>
<keyword evidence="2" id="KW-0472">Membrane</keyword>
<evidence type="ECO:0000313" key="4">
    <source>
        <dbReference type="Proteomes" id="UP000249432"/>
    </source>
</evidence>
<dbReference type="InterPro" id="IPR010539">
    <property type="entry name" value="BaxI_1-like"/>
</dbReference>
<name>A0A2W5UQM1_9CORY</name>
<evidence type="ECO:0000256" key="1">
    <source>
        <dbReference type="SAM" id="MobiDB-lite"/>
    </source>
</evidence>
<feature type="transmembrane region" description="Helical" evidence="2">
    <location>
        <begin position="60"/>
        <end position="81"/>
    </location>
</feature>
<feature type="region of interest" description="Disordered" evidence="1">
    <location>
        <begin position="1"/>
        <end position="23"/>
    </location>
</feature>
<dbReference type="Proteomes" id="UP000249432">
    <property type="component" value="Unassembled WGS sequence"/>
</dbReference>
<dbReference type="EMBL" id="QFRA01000006">
    <property type="protein sequence ID" value="PZR05514.1"/>
    <property type="molecule type" value="Genomic_DNA"/>
</dbReference>
<feature type="transmembrane region" description="Helical" evidence="2">
    <location>
        <begin position="253"/>
        <end position="277"/>
    </location>
</feature>
<dbReference type="PANTHER" id="PTHR41282:SF1">
    <property type="entry name" value="CONSERVED TRANSMEMBRANE PROTEIN-RELATED"/>
    <property type="match status" value="1"/>
</dbReference>
<keyword evidence="2" id="KW-0812">Transmembrane</keyword>
<proteinExistence type="predicted"/>
<gene>
    <name evidence="3" type="ORF">DI525_04380</name>
</gene>
<protein>
    <recommendedName>
        <fullName evidence="5">Bax inhibitor-1/YccA family protein</fullName>
    </recommendedName>
</protein>
<evidence type="ECO:0000256" key="2">
    <source>
        <dbReference type="SAM" id="Phobius"/>
    </source>
</evidence>
<sequence length="280" mass="29594">MRSSNPYFSSLTEERKREARSGQGEYVFGQGQDAQQFGQQTMQQQAQGTTAERGMTIDDVIVKTSITLGVIIVGAVINYMLSLSNPQVSSLLTMVGAIGGLIMVMVSTFGKKFGSPVVTLLYAAFEGLFVGGLTSVFANVMVSGANAGTIIGQAVLGTIGVFIGMLIVYRTGAIRVTPKFNRIMLGALVGVLVLALGNMLLAVFTGHNPLTDGGPLAIGFSLLCIGLAALSFLQDFDIADQLVRAGAPSKMAWGVALGLAVTLVWLYTEILRLLAYLNRD</sequence>
<keyword evidence="2" id="KW-1133">Transmembrane helix</keyword>
<dbReference type="AlphaFoldDB" id="A0A2W5UQM1"/>
<dbReference type="Pfam" id="PF12811">
    <property type="entry name" value="BaxI_1"/>
    <property type="match status" value="1"/>
</dbReference>
<dbReference type="PANTHER" id="PTHR41282">
    <property type="entry name" value="CONSERVED TRANSMEMBRANE PROTEIN-RELATED"/>
    <property type="match status" value="1"/>
</dbReference>
<feature type="transmembrane region" description="Helical" evidence="2">
    <location>
        <begin position="183"/>
        <end position="204"/>
    </location>
</feature>
<feature type="transmembrane region" description="Helical" evidence="2">
    <location>
        <begin position="216"/>
        <end position="233"/>
    </location>
</feature>
<feature type="transmembrane region" description="Helical" evidence="2">
    <location>
        <begin position="150"/>
        <end position="171"/>
    </location>
</feature>
<feature type="transmembrane region" description="Helical" evidence="2">
    <location>
        <begin position="118"/>
        <end position="138"/>
    </location>
</feature>
<reference evidence="3 4" key="1">
    <citation type="submission" date="2017-08" db="EMBL/GenBank/DDBJ databases">
        <title>Infants hospitalized years apart are colonized by the same room-sourced microbial strains.</title>
        <authorList>
            <person name="Brooks B."/>
            <person name="Olm M.R."/>
            <person name="Firek B.A."/>
            <person name="Baker R."/>
            <person name="Thomas B.C."/>
            <person name="Morowitz M.J."/>
            <person name="Banfield J.F."/>
        </authorList>
    </citation>
    <scope>NUCLEOTIDE SEQUENCE [LARGE SCALE GENOMIC DNA]</scope>
    <source>
        <strain evidence="3">S2_003_000_R1_3</strain>
    </source>
</reference>
<accession>A0A2W5UQM1</accession>
<comment type="caution">
    <text evidence="3">The sequence shown here is derived from an EMBL/GenBank/DDBJ whole genome shotgun (WGS) entry which is preliminary data.</text>
</comment>
<evidence type="ECO:0008006" key="5">
    <source>
        <dbReference type="Google" id="ProtNLM"/>
    </source>
</evidence>
<evidence type="ECO:0000313" key="3">
    <source>
        <dbReference type="EMBL" id="PZR05514.1"/>
    </source>
</evidence>